<dbReference type="NCBIfam" id="TIGR04485">
    <property type="entry name" value="thiosulf_SoxX"/>
    <property type="match status" value="1"/>
</dbReference>
<evidence type="ECO:0000256" key="3">
    <source>
        <dbReference type="ARBA" id="ARBA00023004"/>
    </source>
</evidence>
<dbReference type="RefSeq" id="WP_097803441.1">
    <property type="nucleotide sequence ID" value="NZ_FXYH01000003.1"/>
</dbReference>
<dbReference type="InterPro" id="IPR009056">
    <property type="entry name" value="Cyt_c-like_dom"/>
</dbReference>
<dbReference type="OrthoDB" id="9793634at2"/>
<dbReference type="GO" id="GO:0046872">
    <property type="term" value="F:metal ion binding"/>
    <property type="evidence" value="ECO:0007669"/>
    <property type="project" value="UniProtKB-KW"/>
</dbReference>
<keyword evidence="8" id="KW-1185">Reference proteome</keyword>
<dbReference type="SUPFAM" id="SSF46626">
    <property type="entry name" value="Cytochrome c"/>
    <property type="match status" value="1"/>
</dbReference>
<evidence type="ECO:0000256" key="5">
    <source>
        <dbReference type="SAM" id="SignalP"/>
    </source>
</evidence>
<organism evidence="7 8">
    <name type="scientific">Pelagimonas varians</name>
    <dbReference type="NCBI Taxonomy" id="696760"/>
    <lineage>
        <taxon>Bacteria</taxon>
        <taxon>Pseudomonadati</taxon>
        <taxon>Pseudomonadota</taxon>
        <taxon>Alphaproteobacteria</taxon>
        <taxon>Rhodobacterales</taxon>
        <taxon>Roseobacteraceae</taxon>
        <taxon>Pelagimonas</taxon>
    </lineage>
</organism>
<reference evidence="7 8" key="1">
    <citation type="submission" date="2017-05" db="EMBL/GenBank/DDBJ databases">
        <authorList>
            <person name="Song R."/>
            <person name="Chenine A.L."/>
            <person name="Ruprecht R.M."/>
        </authorList>
    </citation>
    <scope>NUCLEOTIDE SEQUENCE [LARGE SCALE GENOMIC DNA]</scope>
    <source>
        <strain evidence="7 8">CECT 8663</strain>
    </source>
</reference>
<dbReference type="Pfam" id="PF00034">
    <property type="entry name" value="Cytochrom_C"/>
    <property type="match status" value="1"/>
</dbReference>
<keyword evidence="1 4" id="KW-0349">Heme</keyword>
<feature type="chain" id="PRO_5012873096" evidence="5">
    <location>
        <begin position="19"/>
        <end position="158"/>
    </location>
</feature>
<protein>
    <submittedName>
        <fullName evidence="7">Cytochrome c</fullName>
    </submittedName>
</protein>
<dbReference type="InterPro" id="IPR036909">
    <property type="entry name" value="Cyt_c-like_dom_sf"/>
</dbReference>
<sequence length="158" mass="16368">MRLTIITAALVLAAGMSAAETVLPADVAYGEDGAVEMSLTGKAGDAAEGAIIMSSKGRGNCISCHAVTALNDAPFHGEVGPMLDGIGDVRSEAEIRGIVADAKMTFEESLMPSFYKTTGYIRPGNAYTGKAPTEELAPLLSAQDIEDVVAFLLTLKDS</sequence>
<evidence type="ECO:0000256" key="2">
    <source>
        <dbReference type="ARBA" id="ARBA00022723"/>
    </source>
</evidence>
<evidence type="ECO:0000259" key="6">
    <source>
        <dbReference type="PROSITE" id="PS51007"/>
    </source>
</evidence>
<dbReference type="GO" id="GO:0020037">
    <property type="term" value="F:heme binding"/>
    <property type="evidence" value="ECO:0007669"/>
    <property type="project" value="InterPro"/>
</dbReference>
<evidence type="ECO:0000256" key="1">
    <source>
        <dbReference type="ARBA" id="ARBA00022617"/>
    </source>
</evidence>
<feature type="domain" description="Cytochrome c" evidence="6">
    <location>
        <begin position="44"/>
        <end position="156"/>
    </location>
</feature>
<keyword evidence="2 4" id="KW-0479">Metal-binding</keyword>
<dbReference type="Proteomes" id="UP000220836">
    <property type="component" value="Unassembled WGS sequence"/>
</dbReference>
<dbReference type="EMBL" id="FXYH01000003">
    <property type="protein sequence ID" value="SMX37044.1"/>
    <property type="molecule type" value="Genomic_DNA"/>
</dbReference>
<keyword evidence="5" id="KW-0732">Signal</keyword>
<dbReference type="PROSITE" id="PS51007">
    <property type="entry name" value="CYTC"/>
    <property type="match status" value="1"/>
</dbReference>
<evidence type="ECO:0000313" key="8">
    <source>
        <dbReference type="Proteomes" id="UP000220836"/>
    </source>
</evidence>
<gene>
    <name evidence="7" type="ORF">PEV8663_00891</name>
</gene>
<feature type="signal peptide" evidence="5">
    <location>
        <begin position="1"/>
        <end position="18"/>
    </location>
</feature>
<dbReference type="Gene3D" id="1.10.760.10">
    <property type="entry name" value="Cytochrome c-like domain"/>
    <property type="match status" value="1"/>
</dbReference>
<name>A0A238K3S8_9RHOB</name>
<evidence type="ECO:0000313" key="7">
    <source>
        <dbReference type="EMBL" id="SMX37044.1"/>
    </source>
</evidence>
<accession>A0A238K3S8</accession>
<keyword evidence="3 4" id="KW-0408">Iron</keyword>
<dbReference type="AlphaFoldDB" id="A0A238K3S8"/>
<evidence type="ECO:0000256" key="4">
    <source>
        <dbReference type="PROSITE-ProRule" id="PRU00433"/>
    </source>
</evidence>
<proteinExistence type="predicted"/>
<dbReference type="GO" id="GO:0009055">
    <property type="term" value="F:electron transfer activity"/>
    <property type="evidence" value="ECO:0007669"/>
    <property type="project" value="InterPro"/>
</dbReference>
<dbReference type="InterPro" id="IPR030999">
    <property type="entry name" value="Thiosulf_SoxX"/>
</dbReference>